<comment type="caution">
    <text evidence="2">The sequence shown here is derived from an EMBL/GenBank/DDBJ whole genome shotgun (WGS) entry which is preliminary data.</text>
</comment>
<feature type="region of interest" description="Disordered" evidence="1">
    <location>
        <begin position="13"/>
        <end position="73"/>
    </location>
</feature>
<reference evidence="2 3" key="1">
    <citation type="submission" date="2020-07" db="EMBL/GenBank/DDBJ databases">
        <title>Sequencing the genomes of 1000 actinobacteria strains.</title>
        <authorList>
            <person name="Klenk H.-P."/>
        </authorList>
    </citation>
    <scope>NUCLEOTIDE SEQUENCE [LARGE SCALE GENOMIC DNA]</scope>
    <source>
        <strain evidence="2 3">DSM 100723</strain>
    </source>
</reference>
<proteinExistence type="predicted"/>
<dbReference type="RefSeq" id="WP_182561458.1">
    <property type="nucleotide sequence ID" value="NZ_JACGWT010000006.1"/>
</dbReference>
<dbReference type="Proteomes" id="UP000523079">
    <property type="component" value="Unassembled WGS sequence"/>
</dbReference>
<dbReference type="AlphaFoldDB" id="A0A7W3IV57"/>
<gene>
    <name evidence="2" type="ORF">FHX74_003484</name>
</gene>
<evidence type="ECO:0000313" key="2">
    <source>
        <dbReference type="EMBL" id="MBA8795843.1"/>
    </source>
</evidence>
<protein>
    <submittedName>
        <fullName evidence="2">Uncharacterized protein</fullName>
    </submittedName>
</protein>
<evidence type="ECO:0000313" key="3">
    <source>
        <dbReference type="Proteomes" id="UP000523079"/>
    </source>
</evidence>
<organism evidence="2 3">
    <name type="scientific">Microlunatus kandeliicorticis</name>
    <dbReference type="NCBI Taxonomy" id="1759536"/>
    <lineage>
        <taxon>Bacteria</taxon>
        <taxon>Bacillati</taxon>
        <taxon>Actinomycetota</taxon>
        <taxon>Actinomycetes</taxon>
        <taxon>Propionibacteriales</taxon>
        <taxon>Propionibacteriaceae</taxon>
        <taxon>Microlunatus</taxon>
    </lineage>
</organism>
<feature type="compositionally biased region" description="Low complexity" evidence="1">
    <location>
        <begin position="27"/>
        <end position="58"/>
    </location>
</feature>
<name>A0A7W3IV57_9ACTN</name>
<keyword evidence="3" id="KW-1185">Reference proteome</keyword>
<dbReference type="EMBL" id="JACGWT010000006">
    <property type="protein sequence ID" value="MBA8795843.1"/>
    <property type="molecule type" value="Genomic_DNA"/>
</dbReference>
<sequence length="143" mass="13955">MIVGLSATAALALGGCSGTSTGRESRATPVAAPASASSPADAPSSSAASPSGDASTAGSSGGDSTGKPSKGEIVDGLTKFYTTKQNLSQTKAKKFATCMVDKMYDKASAKSLRAMEAGDPSQLDPADASLLTSSAGACASILQ</sequence>
<evidence type="ECO:0000256" key="1">
    <source>
        <dbReference type="SAM" id="MobiDB-lite"/>
    </source>
</evidence>
<accession>A0A7W3IV57</accession>